<dbReference type="PROSITE" id="PS50172">
    <property type="entry name" value="BRCT"/>
    <property type="match status" value="1"/>
</dbReference>
<dbReference type="InterPro" id="IPR001679">
    <property type="entry name" value="DNA_ligase"/>
</dbReference>
<evidence type="ECO:0000256" key="3">
    <source>
        <dbReference type="ARBA" id="ARBA00013308"/>
    </source>
</evidence>
<feature type="binding site" evidence="15">
    <location>
        <position position="430"/>
    </location>
    <ligand>
        <name>Zn(2+)</name>
        <dbReference type="ChEBI" id="CHEBI:29105"/>
    </ligand>
</feature>
<evidence type="ECO:0000256" key="10">
    <source>
        <dbReference type="ARBA" id="ARBA00023027"/>
    </source>
</evidence>
<dbReference type="SUPFAM" id="SSF52113">
    <property type="entry name" value="BRCT domain"/>
    <property type="match status" value="1"/>
</dbReference>
<dbReference type="InterPro" id="IPR004149">
    <property type="entry name" value="Znf_DNAligase_C4"/>
</dbReference>
<keyword evidence="12 15" id="KW-0464">Manganese</keyword>
<evidence type="ECO:0000256" key="5">
    <source>
        <dbReference type="ARBA" id="ARBA00022705"/>
    </source>
</evidence>
<dbReference type="GO" id="GO:0003911">
    <property type="term" value="F:DNA ligase (NAD+) activity"/>
    <property type="evidence" value="ECO:0007669"/>
    <property type="project" value="UniProtKB-UniRule"/>
</dbReference>
<dbReference type="PANTHER" id="PTHR23389:SF9">
    <property type="entry name" value="DNA LIGASE"/>
    <property type="match status" value="1"/>
</dbReference>
<evidence type="ECO:0000256" key="2">
    <source>
        <dbReference type="ARBA" id="ARBA00012722"/>
    </source>
</evidence>
<evidence type="ECO:0000256" key="6">
    <source>
        <dbReference type="ARBA" id="ARBA00022723"/>
    </source>
</evidence>
<protein>
    <recommendedName>
        <fullName evidence="3 15">DNA ligase</fullName>
        <ecNumber evidence="2 15">6.5.1.2</ecNumber>
    </recommendedName>
    <alternativeName>
        <fullName evidence="15">Polydeoxyribonucleotide synthase [NAD(+)]</fullName>
    </alternativeName>
</protein>
<comment type="cofactor">
    <cofactor evidence="15">
        <name>Mg(2+)</name>
        <dbReference type="ChEBI" id="CHEBI:18420"/>
    </cofactor>
    <cofactor evidence="15">
        <name>Mn(2+)</name>
        <dbReference type="ChEBI" id="CHEBI:29035"/>
    </cofactor>
</comment>
<reference evidence="18 19" key="1">
    <citation type="submission" date="2014-06" db="EMBL/GenBank/DDBJ databases">
        <title>Draft genome sequence of the putrescine producing strain Lactococcus lactis subsp cremoris GE214.</title>
        <authorList>
            <person name="Ladero V."/>
            <person name="Linares D.M."/>
            <person name="del Rio B."/>
            <person name="Mayo B."/>
            <person name="Martin M.C."/>
            <person name="Fernandez M."/>
            <person name="Alvarez M.A."/>
        </authorList>
    </citation>
    <scope>NUCLEOTIDE SEQUENCE [LARGE SCALE GENOMIC DNA]</scope>
    <source>
        <strain evidence="18 19">GE214</strain>
    </source>
</reference>
<dbReference type="Pfam" id="PF03119">
    <property type="entry name" value="DNA_ligase_ZBD"/>
    <property type="match status" value="1"/>
</dbReference>
<evidence type="ECO:0000256" key="8">
    <source>
        <dbReference type="ARBA" id="ARBA00022833"/>
    </source>
</evidence>
<dbReference type="NCBIfam" id="TIGR00575">
    <property type="entry name" value="dnlj"/>
    <property type="match status" value="1"/>
</dbReference>
<dbReference type="GO" id="GO:0046872">
    <property type="term" value="F:metal ion binding"/>
    <property type="evidence" value="ECO:0007669"/>
    <property type="project" value="UniProtKB-KW"/>
</dbReference>
<proteinExistence type="inferred from homology"/>
<dbReference type="CDD" id="cd17748">
    <property type="entry name" value="BRCT_DNA_ligase_like"/>
    <property type="match status" value="1"/>
</dbReference>
<dbReference type="Gene3D" id="3.40.50.10190">
    <property type="entry name" value="BRCT domain"/>
    <property type="match status" value="1"/>
</dbReference>
<comment type="function">
    <text evidence="1 15">DNA ligase that catalyzes the formation of phosphodiester linkages between 5'-phosphoryl and 3'-hydroxyl groups in double-stranded DNA using NAD as a coenzyme and as the energy source for the reaction. It is essential for DNA replication and repair of damaged DNA.</text>
</comment>
<dbReference type="Pfam" id="PF01653">
    <property type="entry name" value="DNA_ligase_aden"/>
    <property type="match status" value="1"/>
</dbReference>
<keyword evidence="5 15" id="KW-0235">DNA replication</keyword>
<name>A0A084AE71_LACLC</name>
<dbReference type="Gene3D" id="1.10.150.20">
    <property type="entry name" value="5' to 3' exonuclease, C-terminal subdomain"/>
    <property type="match status" value="2"/>
</dbReference>
<dbReference type="InterPro" id="IPR004150">
    <property type="entry name" value="NAD_DNA_ligase_OB"/>
</dbReference>
<dbReference type="Pfam" id="PF03120">
    <property type="entry name" value="OB_DNA_ligase"/>
    <property type="match status" value="1"/>
</dbReference>
<dbReference type="SUPFAM" id="SSF50249">
    <property type="entry name" value="Nucleic acid-binding proteins"/>
    <property type="match status" value="1"/>
</dbReference>
<evidence type="ECO:0000256" key="14">
    <source>
        <dbReference type="ARBA" id="ARBA00060881"/>
    </source>
</evidence>
<dbReference type="SMART" id="SM00532">
    <property type="entry name" value="LIGANc"/>
    <property type="match status" value="1"/>
</dbReference>
<dbReference type="Pfam" id="PF14520">
    <property type="entry name" value="HHH_5"/>
    <property type="match status" value="1"/>
</dbReference>
<feature type="binding site" evidence="15">
    <location>
        <position position="433"/>
    </location>
    <ligand>
        <name>Zn(2+)</name>
        <dbReference type="ChEBI" id="CHEBI:29105"/>
    </ligand>
</feature>
<keyword evidence="4 15" id="KW-0436">Ligase</keyword>
<dbReference type="SMART" id="SM00292">
    <property type="entry name" value="BRCT"/>
    <property type="match status" value="1"/>
</dbReference>
<feature type="binding site" evidence="15">
    <location>
        <position position="448"/>
    </location>
    <ligand>
        <name>Zn(2+)</name>
        <dbReference type="ChEBI" id="CHEBI:29105"/>
    </ligand>
</feature>
<dbReference type="EC" id="6.5.1.2" evidence="2 15"/>
<evidence type="ECO:0000256" key="7">
    <source>
        <dbReference type="ARBA" id="ARBA00022763"/>
    </source>
</evidence>
<keyword evidence="11 15" id="KW-0234">DNA repair</keyword>
<dbReference type="PROSITE" id="PS01055">
    <property type="entry name" value="DNA_LIGASE_N1"/>
    <property type="match status" value="1"/>
</dbReference>
<evidence type="ECO:0000313" key="18">
    <source>
        <dbReference type="EMBL" id="KEY63600.1"/>
    </source>
</evidence>
<sequence length="686" mass="76801">MNIESKIKELTDQLNQFAYEYYTLDEPSVEDSEYDHLYHELVKLEQENPQLVRADSPTHRTGGVILDGFVKFRHPYNLYSLGDVFSREELALWEERVRKEIVNPEYICELKIDGLSLSLYYENGLLVTAATRGDGTTGENITENVKRIKDVPLKLKEAIDIVVRGEAYLPRQNFAKLNAERELEGAAPFANPRNAAAGTLRQLDTKIVAKRGLATFLYQEASPATNDTQEEVLEYFEELGFQVNPERKFARNLDEIWEFIEEATRLRDELPYDIDGVVIKVNNLAEQEELGFTVKAPRWAIAYKFPAEQAETEILSVDWTVGRTGVVTPTANMTPVLLAQTTVARATLHNVDYIQEKDIRNHDKVMIYKAGDIIPKVGKVLLEKRKPARHLRKTHRANKYVWTRFGRRSVEKGLVFSKREDNRVKIPTQCPECDSDLIHFEDEVALRCVNPLCPAQIREKLIHFASRDAMNIVGLGPSVISQLFDKKLVTDVADLYQLTVEDLLTLDKVKETLAQKIVSAIAQSRENSAEKLLFGLGIRHVGGKAAKLLLERFANLRALSQASEEEISEIPSLGGVIATAVVSYFETAGAKTLLDELENAGLNFAYLGAVNVEGILSGKTVVLTGKLTTLKRTEAKEKLEALGANVSGSVSKKTDLVVAGEEAGSKLTKAQDLGIEIWSEQDLLDL</sequence>
<evidence type="ECO:0000259" key="17">
    <source>
        <dbReference type="PROSITE" id="PS50172"/>
    </source>
</evidence>
<dbReference type="PROSITE" id="PS01056">
    <property type="entry name" value="DNA_LIGASE_N2"/>
    <property type="match status" value="1"/>
</dbReference>
<dbReference type="Gene3D" id="1.10.287.610">
    <property type="entry name" value="Helix hairpin bin"/>
    <property type="match status" value="1"/>
</dbReference>
<feature type="active site" description="N6-AMP-lysine intermediate" evidence="15">
    <location>
        <position position="111"/>
    </location>
</feature>
<dbReference type="Proteomes" id="UP000028401">
    <property type="component" value="Unassembled WGS sequence"/>
</dbReference>
<feature type="binding site" evidence="15">
    <location>
        <begin position="80"/>
        <end position="81"/>
    </location>
    <ligand>
        <name>NAD(+)</name>
        <dbReference type="ChEBI" id="CHEBI:57540"/>
    </ligand>
</feature>
<evidence type="ECO:0000256" key="12">
    <source>
        <dbReference type="ARBA" id="ARBA00023211"/>
    </source>
</evidence>
<dbReference type="FunFam" id="1.10.150.20:FF:000007">
    <property type="entry name" value="DNA ligase"/>
    <property type="match status" value="1"/>
</dbReference>
<keyword evidence="7 15" id="KW-0227">DNA damage</keyword>
<dbReference type="InterPro" id="IPR018239">
    <property type="entry name" value="DNA_ligase_AS"/>
</dbReference>
<dbReference type="SUPFAM" id="SSF47781">
    <property type="entry name" value="RuvA domain 2-like"/>
    <property type="match status" value="1"/>
</dbReference>
<evidence type="ECO:0000313" key="19">
    <source>
        <dbReference type="Proteomes" id="UP000028401"/>
    </source>
</evidence>
<dbReference type="PATRIC" id="fig|1415168.3.peg.182"/>
<evidence type="ECO:0000256" key="9">
    <source>
        <dbReference type="ARBA" id="ARBA00022842"/>
    </source>
</evidence>
<evidence type="ECO:0000256" key="16">
    <source>
        <dbReference type="RuleBase" id="RU000618"/>
    </source>
</evidence>
<gene>
    <name evidence="15" type="primary">ligA</name>
    <name evidence="18" type="ORF">U725_00172</name>
</gene>
<dbReference type="GO" id="GO:0006281">
    <property type="term" value="P:DNA repair"/>
    <property type="evidence" value="ECO:0007669"/>
    <property type="project" value="UniProtKB-KW"/>
</dbReference>
<dbReference type="RefSeq" id="WP_042747612.1">
    <property type="nucleotide sequence ID" value="NZ_AZSI01000004.1"/>
</dbReference>
<feature type="binding site" evidence="15">
    <location>
        <position position="132"/>
    </location>
    <ligand>
        <name>NAD(+)</name>
        <dbReference type="ChEBI" id="CHEBI:57540"/>
    </ligand>
</feature>
<feature type="binding site" evidence="15">
    <location>
        <position position="280"/>
    </location>
    <ligand>
        <name>NAD(+)</name>
        <dbReference type="ChEBI" id="CHEBI:57540"/>
    </ligand>
</feature>
<evidence type="ECO:0000256" key="13">
    <source>
        <dbReference type="ARBA" id="ARBA00034005"/>
    </source>
</evidence>
<dbReference type="Pfam" id="PF00533">
    <property type="entry name" value="BRCT"/>
    <property type="match status" value="1"/>
</dbReference>
<dbReference type="Gene3D" id="3.30.470.30">
    <property type="entry name" value="DNA ligase/mRNA capping enzyme"/>
    <property type="match status" value="1"/>
</dbReference>
<dbReference type="GO" id="GO:0006260">
    <property type="term" value="P:DNA replication"/>
    <property type="evidence" value="ECO:0007669"/>
    <property type="project" value="UniProtKB-KW"/>
</dbReference>
<dbReference type="Pfam" id="PF12826">
    <property type="entry name" value="HHH_2"/>
    <property type="match status" value="1"/>
</dbReference>
<dbReference type="HAMAP" id="MF_01588">
    <property type="entry name" value="DNA_ligase_A"/>
    <property type="match status" value="1"/>
</dbReference>
<evidence type="ECO:0000256" key="4">
    <source>
        <dbReference type="ARBA" id="ARBA00022598"/>
    </source>
</evidence>
<accession>A0A084AE71</accession>
<dbReference type="InterPro" id="IPR033136">
    <property type="entry name" value="DNA_ligase_CS"/>
</dbReference>
<dbReference type="InterPro" id="IPR010994">
    <property type="entry name" value="RuvA_2-like"/>
</dbReference>
<comment type="catalytic activity">
    <reaction evidence="13 15 16">
        <text>NAD(+) + (deoxyribonucleotide)n-3'-hydroxyl + 5'-phospho-(deoxyribonucleotide)m = (deoxyribonucleotide)n+m + AMP + beta-nicotinamide D-nucleotide.</text>
        <dbReference type="EC" id="6.5.1.2"/>
    </reaction>
</comment>
<keyword evidence="9 15" id="KW-0460">Magnesium</keyword>
<feature type="domain" description="BRCT" evidence="17">
    <location>
        <begin position="611"/>
        <end position="686"/>
    </location>
</feature>
<evidence type="ECO:0000256" key="11">
    <source>
        <dbReference type="ARBA" id="ARBA00023204"/>
    </source>
</evidence>
<dbReference type="Gene3D" id="6.20.10.30">
    <property type="match status" value="1"/>
</dbReference>
<dbReference type="InterPro" id="IPR013839">
    <property type="entry name" value="DNAligase_adenylation"/>
</dbReference>
<dbReference type="AlphaFoldDB" id="A0A084AE71"/>
<dbReference type="EMBL" id="AZSI01000004">
    <property type="protein sequence ID" value="KEY63600.1"/>
    <property type="molecule type" value="Genomic_DNA"/>
</dbReference>
<dbReference type="InterPro" id="IPR036420">
    <property type="entry name" value="BRCT_dom_sf"/>
</dbReference>
<dbReference type="InterPro" id="IPR012340">
    <property type="entry name" value="NA-bd_OB-fold"/>
</dbReference>
<keyword evidence="6 15" id="KW-0479">Metal-binding</keyword>
<keyword evidence="10 15" id="KW-0520">NAD</keyword>
<feature type="binding site" evidence="15">
    <location>
        <position position="109"/>
    </location>
    <ligand>
        <name>NAD(+)</name>
        <dbReference type="ChEBI" id="CHEBI:57540"/>
    </ligand>
</feature>
<dbReference type="InterPro" id="IPR041663">
    <property type="entry name" value="DisA/LigA_HHH"/>
</dbReference>
<feature type="binding site" evidence="15">
    <location>
        <position position="166"/>
    </location>
    <ligand>
        <name>NAD(+)</name>
        <dbReference type="ChEBI" id="CHEBI:57540"/>
    </ligand>
</feature>
<dbReference type="PIRSF" id="PIRSF001604">
    <property type="entry name" value="LigA"/>
    <property type="match status" value="1"/>
</dbReference>
<evidence type="ECO:0000256" key="1">
    <source>
        <dbReference type="ARBA" id="ARBA00004067"/>
    </source>
</evidence>
<dbReference type="CDD" id="cd00114">
    <property type="entry name" value="LIGANc"/>
    <property type="match status" value="1"/>
</dbReference>
<feature type="binding site" evidence="15">
    <location>
        <position position="304"/>
    </location>
    <ligand>
        <name>NAD(+)</name>
        <dbReference type="ChEBI" id="CHEBI:57540"/>
    </ligand>
</feature>
<feature type="binding site" evidence="15">
    <location>
        <position position="453"/>
    </location>
    <ligand>
        <name>Zn(2+)</name>
        <dbReference type="ChEBI" id="CHEBI:29105"/>
    </ligand>
</feature>
<dbReference type="InterPro" id="IPR013840">
    <property type="entry name" value="DNAligase_N"/>
</dbReference>
<evidence type="ECO:0000256" key="15">
    <source>
        <dbReference type="HAMAP-Rule" id="MF_01588"/>
    </source>
</evidence>
<comment type="similarity">
    <text evidence="14 15">Belongs to the NAD-dependent DNA ligase family. LigA subfamily.</text>
</comment>
<dbReference type="FunFam" id="2.40.50.140:FF:000012">
    <property type="entry name" value="DNA ligase"/>
    <property type="match status" value="1"/>
</dbReference>
<comment type="caution">
    <text evidence="18">The sequence shown here is derived from an EMBL/GenBank/DDBJ whole genome shotgun (WGS) entry which is preliminary data.</text>
</comment>
<dbReference type="PANTHER" id="PTHR23389">
    <property type="entry name" value="CHROMOSOME TRANSMISSION FIDELITY FACTOR 18"/>
    <property type="match status" value="1"/>
</dbReference>
<dbReference type="Gene3D" id="2.40.50.140">
    <property type="entry name" value="Nucleic acid-binding proteins"/>
    <property type="match status" value="1"/>
</dbReference>
<dbReference type="SUPFAM" id="SSF56091">
    <property type="entry name" value="DNA ligase/mRNA capping enzyme, catalytic domain"/>
    <property type="match status" value="1"/>
</dbReference>
<dbReference type="FunFam" id="3.30.470.30:FF:000001">
    <property type="entry name" value="DNA ligase"/>
    <property type="match status" value="1"/>
</dbReference>
<keyword evidence="8 15" id="KW-0862">Zinc</keyword>
<dbReference type="GO" id="GO:0005829">
    <property type="term" value="C:cytosol"/>
    <property type="evidence" value="ECO:0007669"/>
    <property type="project" value="TreeGrafter"/>
</dbReference>
<feature type="binding site" evidence="15">
    <location>
        <begin position="31"/>
        <end position="35"/>
    </location>
    <ligand>
        <name>NAD(+)</name>
        <dbReference type="ChEBI" id="CHEBI:57540"/>
    </ligand>
</feature>
<dbReference type="InterPro" id="IPR001357">
    <property type="entry name" value="BRCT_dom"/>
</dbReference>
<organism evidence="18 19">
    <name type="scientific">Lactococcus cremoris subsp. cremoris GE214</name>
    <dbReference type="NCBI Taxonomy" id="1415168"/>
    <lineage>
        <taxon>Bacteria</taxon>
        <taxon>Bacillati</taxon>
        <taxon>Bacillota</taxon>
        <taxon>Bacilli</taxon>
        <taxon>Lactobacillales</taxon>
        <taxon>Streptococcaceae</taxon>
        <taxon>Lactococcus</taxon>
        <taxon>Lactococcus cremoris subsp. cremoris</taxon>
    </lineage>
</organism>
<dbReference type="NCBIfam" id="NF005932">
    <property type="entry name" value="PRK07956.1"/>
    <property type="match status" value="1"/>
</dbReference>